<reference evidence="5 6" key="1">
    <citation type="journal article" date="2019" name="Commun. Biol.">
        <title>The bagworm genome reveals a unique fibroin gene that provides high tensile strength.</title>
        <authorList>
            <person name="Kono N."/>
            <person name="Nakamura H."/>
            <person name="Ohtoshi R."/>
            <person name="Tomita M."/>
            <person name="Numata K."/>
            <person name="Arakawa K."/>
        </authorList>
    </citation>
    <scope>NUCLEOTIDE SEQUENCE [LARGE SCALE GENOMIC DNA]</scope>
</reference>
<comment type="subcellular location">
    <subcellularLocation>
        <location evidence="1">Secreted</location>
    </subcellularLocation>
</comment>
<sequence>MSDKEYGAGRNSNSLVRRVCGVDGAVDDKGFRSKRRRPPSSACTLGSQLASVQDVSVSGCAPDASECVLKRNSNATIGITLTPSKDVKSVMTVVHGIIMNLPVPFPLPQPDACQDNGLACPLKVSAIDQKRNMGSRPRVEKSDPAGI</sequence>
<dbReference type="Proteomes" id="UP000299102">
    <property type="component" value="Unassembled WGS sequence"/>
</dbReference>
<evidence type="ECO:0000256" key="3">
    <source>
        <dbReference type="ARBA" id="ARBA00022525"/>
    </source>
</evidence>
<accession>A0A4C1WP96</accession>
<keyword evidence="6" id="KW-1185">Reference proteome</keyword>
<proteinExistence type="inferred from homology"/>
<keyword evidence="3" id="KW-0964">Secreted</keyword>
<evidence type="ECO:0000313" key="6">
    <source>
        <dbReference type="Proteomes" id="UP000299102"/>
    </source>
</evidence>
<dbReference type="OrthoDB" id="4937502at2759"/>
<name>A0A4C1WP96_EUMVA</name>
<dbReference type="Gene3D" id="2.60.40.770">
    <property type="match status" value="1"/>
</dbReference>
<dbReference type="STRING" id="151549.A0A4C1WP96"/>
<evidence type="ECO:0000313" key="5">
    <source>
        <dbReference type="EMBL" id="GBP53306.1"/>
    </source>
</evidence>
<gene>
    <name evidence="5" type="primary">ESR16</name>
    <name evidence="5" type="ORF">EVAR_44307_1</name>
</gene>
<dbReference type="AlphaFoldDB" id="A0A4C1WP96"/>
<dbReference type="InterPro" id="IPR014756">
    <property type="entry name" value="Ig_E-set"/>
</dbReference>
<protein>
    <submittedName>
        <fullName evidence="5">Ecdysteroid-regulated 16 kDa protein</fullName>
    </submittedName>
</protein>
<comment type="caution">
    <text evidence="5">The sequence shown here is derived from an EMBL/GenBank/DDBJ whole genome shotgun (WGS) entry which is preliminary data.</text>
</comment>
<dbReference type="EMBL" id="BGZK01000620">
    <property type="protein sequence ID" value="GBP53306.1"/>
    <property type="molecule type" value="Genomic_DNA"/>
</dbReference>
<dbReference type="GO" id="GO:0005576">
    <property type="term" value="C:extracellular region"/>
    <property type="evidence" value="ECO:0007669"/>
    <property type="project" value="UniProtKB-SubCell"/>
</dbReference>
<organism evidence="5 6">
    <name type="scientific">Eumeta variegata</name>
    <name type="common">Bagworm moth</name>
    <name type="synonym">Eumeta japonica</name>
    <dbReference type="NCBI Taxonomy" id="151549"/>
    <lineage>
        <taxon>Eukaryota</taxon>
        <taxon>Metazoa</taxon>
        <taxon>Ecdysozoa</taxon>
        <taxon>Arthropoda</taxon>
        <taxon>Hexapoda</taxon>
        <taxon>Insecta</taxon>
        <taxon>Pterygota</taxon>
        <taxon>Neoptera</taxon>
        <taxon>Endopterygota</taxon>
        <taxon>Lepidoptera</taxon>
        <taxon>Glossata</taxon>
        <taxon>Ditrysia</taxon>
        <taxon>Tineoidea</taxon>
        <taxon>Psychidae</taxon>
        <taxon>Oiketicinae</taxon>
        <taxon>Eumeta</taxon>
    </lineage>
</organism>
<dbReference type="Pfam" id="PF02221">
    <property type="entry name" value="E1_DerP2_DerF2"/>
    <property type="match status" value="1"/>
</dbReference>
<dbReference type="InterPro" id="IPR003172">
    <property type="entry name" value="ML_dom"/>
</dbReference>
<evidence type="ECO:0000256" key="2">
    <source>
        <dbReference type="ARBA" id="ARBA00006370"/>
    </source>
</evidence>
<evidence type="ECO:0000256" key="1">
    <source>
        <dbReference type="ARBA" id="ARBA00004613"/>
    </source>
</evidence>
<dbReference type="FunFam" id="2.60.40.770:FF:000001">
    <property type="entry name" value="NPC intracellular cholesterol transporter 2"/>
    <property type="match status" value="1"/>
</dbReference>
<feature type="domain" description="MD-2-related lipid-recognition" evidence="4">
    <location>
        <begin position="41"/>
        <end position="123"/>
    </location>
</feature>
<dbReference type="SUPFAM" id="SSF81296">
    <property type="entry name" value="E set domains"/>
    <property type="match status" value="1"/>
</dbReference>
<comment type="similarity">
    <text evidence="2">Belongs to the NPC2 family.</text>
</comment>
<evidence type="ECO:0000259" key="4">
    <source>
        <dbReference type="Pfam" id="PF02221"/>
    </source>
</evidence>